<dbReference type="SUPFAM" id="SSF55846">
    <property type="entry name" value="N-acetylmuramoyl-L-alanine amidase-like"/>
    <property type="match status" value="1"/>
</dbReference>
<evidence type="ECO:0000313" key="3">
    <source>
        <dbReference type="EMBL" id="PDV99642.1"/>
    </source>
</evidence>
<gene>
    <name evidence="3" type="ORF">CJ255_21330</name>
</gene>
<evidence type="ECO:0000313" key="4">
    <source>
        <dbReference type="Proteomes" id="UP000220527"/>
    </source>
</evidence>
<comment type="caution">
    <text evidence="3">The sequence shown here is derived from an EMBL/GenBank/DDBJ whole genome shotgun (WGS) entry which is preliminary data.</text>
</comment>
<accession>A0A2A6RDK4</accession>
<feature type="compositionally biased region" description="Pro residues" evidence="1">
    <location>
        <begin position="427"/>
        <end position="439"/>
    </location>
</feature>
<dbReference type="Gene3D" id="3.40.80.10">
    <property type="entry name" value="Peptidoglycan recognition protein-like"/>
    <property type="match status" value="1"/>
</dbReference>
<dbReference type="InterPro" id="IPR036505">
    <property type="entry name" value="Amidase/PGRP_sf"/>
</dbReference>
<reference evidence="4" key="1">
    <citation type="submission" date="2017-08" db="EMBL/GenBank/DDBJ databases">
        <authorList>
            <person name="Grouzdev D.S."/>
            <person name="Gaisin V.A."/>
            <person name="Rysina M.S."/>
            <person name="Gorlenko V.M."/>
        </authorList>
    </citation>
    <scope>NUCLEOTIDE SEQUENCE [LARGE SCALE GENOMIC DNA]</scope>
    <source>
        <strain evidence="4">Kir15-3F</strain>
    </source>
</reference>
<evidence type="ECO:0000256" key="1">
    <source>
        <dbReference type="SAM" id="MobiDB-lite"/>
    </source>
</evidence>
<dbReference type="Gene3D" id="3.30.1380.10">
    <property type="match status" value="1"/>
</dbReference>
<dbReference type="GO" id="GO:0008233">
    <property type="term" value="F:peptidase activity"/>
    <property type="evidence" value="ECO:0007669"/>
    <property type="project" value="InterPro"/>
</dbReference>
<dbReference type="RefSeq" id="WP_097646095.1">
    <property type="nucleotide sequence ID" value="NZ_NQWI01000211.1"/>
</dbReference>
<dbReference type="GO" id="GO:0009253">
    <property type="term" value="P:peptidoglycan catabolic process"/>
    <property type="evidence" value="ECO:0007669"/>
    <property type="project" value="InterPro"/>
</dbReference>
<dbReference type="Pfam" id="PF13539">
    <property type="entry name" value="Peptidase_M15_4"/>
    <property type="match status" value="1"/>
</dbReference>
<feature type="domain" description="Peptidase M15C" evidence="2">
    <location>
        <begin position="562"/>
        <end position="628"/>
    </location>
</feature>
<dbReference type="GO" id="GO:0008745">
    <property type="term" value="F:N-acetylmuramoyl-L-alanine amidase activity"/>
    <property type="evidence" value="ECO:0007669"/>
    <property type="project" value="InterPro"/>
</dbReference>
<protein>
    <recommendedName>
        <fullName evidence="2">Peptidase M15C domain-containing protein</fullName>
    </recommendedName>
</protein>
<sequence length="632" mass="69476">MSNAGRVVRLVVVVDDRRTGAAALAAFETQATPLPHYYVGQDGQVQRLLADQRCGTYLANVIYQQRRRNLNPIALAVALERPEHAEYRDAQLLAVDGLVAQVLEQHQLGLEALATIMADAQGRLRLYPYLPPPPPLPWLVTPDQAQVVLGSGAASETDLFVALFGESYKPLGGSLNLRQAFPLHAAQKNLGAPIGRNAPPPVVVNGRSFNLQPYARDTLFNEGTDYAAVQQLSALFDPASNGIPAQGLGRELLAATYRMALEGVQAAGVPLQGRTTLEPGWRFHQVARHAGYGPPLSGNYRSPDQRYALQVFAAETLYTPVTELSGCRLLSSTEPSDPAYPILWQETYKVARAPYQPDDPLHRRALELRLGAPLTGPYQVQLLNTNYRVQVWALDTLYQGPDGQIRRMSELPKPTTVVNWQPRAPRQAPPPTPSNPLPPVAAGSEVGPPRPGDINWPARPNFNIITDTNGVRPRLLGNLQWRPAQGTFITITNNWPQQHVVDVNIPQLLQIPGVRSPILKFHRIAAEQLRSLFAAWEAAGLMHLIKTFDGAWVPRLIRLNPGVLSNHAYGTAFDINARWNGMLKIAAFVGQPGSVRELVPLANAHGFYWGGHWNFDGKGASDGMHFEWARPM</sequence>
<proteinExistence type="predicted"/>
<dbReference type="EMBL" id="NQWI01000211">
    <property type="protein sequence ID" value="PDV99642.1"/>
    <property type="molecule type" value="Genomic_DNA"/>
</dbReference>
<name>A0A2A6RDK4_9CHLR</name>
<evidence type="ECO:0000259" key="2">
    <source>
        <dbReference type="Pfam" id="PF13539"/>
    </source>
</evidence>
<keyword evidence="4" id="KW-1185">Reference proteome</keyword>
<dbReference type="InterPro" id="IPR009045">
    <property type="entry name" value="Zn_M74/Hedgehog-like"/>
</dbReference>
<dbReference type="InterPro" id="IPR039561">
    <property type="entry name" value="Peptidase_M15C"/>
</dbReference>
<dbReference type="AlphaFoldDB" id="A0A2A6RDK4"/>
<dbReference type="Proteomes" id="UP000220527">
    <property type="component" value="Unassembled WGS sequence"/>
</dbReference>
<feature type="region of interest" description="Disordered" evidence="1">
    <location>
        <begin position="420"/>
        <end position="453"/>
    </location>
</feature>
<organism evidence="3 4">
    <name type="scientific">Candidatus Viridilinea mediisalina</name>
    <dbReference type="NCBI Taxonomy" id="2024553"/>
    <lineage>
        <taxon>Bacteria</taxon>
        <taxon>Bacillati</taxon>
        <taxon>Chloroflexota</taxon>
        <taxon>Chloroflexia</taxon>
        <taxon>Chloroflexales</taxon>
        <taxon>Chloroflexineae</taxon>
        <taxon>Oscillochloridaceae</taxon>
        <taxon>Candidatus Viridilinea</taxon>
    </lineage>
</organism>
<dbReference type="SUPFAM" id="SSF55166">
    <property type="entry name" value="Hedgehog/DD-peptidase"/>
    <property type="match status" value="1"/>
</dbReference>
<dbReference type="OrthoDB" id="9778545at2"/>